<dbReference type="EMBL" id="BK014662">
    <property type="protein sequence ID" value="DAD66579.1"/>
    <property type="molecule type" value="Genomic_DNA"/>
</dbReference>
<protein>
    <submittedName>
        <fullName evidence="1">Uncharacterized protein</fullName>
    </submittedName>
</protein>
<name>A0A8S5L9F0_9CAUD</name>
<proteinExistence type="predicted"/>
<sequence>MNEDKIKGMKAIVSYYNKAESLKEEIERLKNIRESNTFIMTVFLAGDNSIDNYTVSITSDNIMQNNYGELYQNFIDKLIEEKERELASYDMVLEKFSTEN</sequence>
<accession>A0A8S5L9F0</accession>
<evidence type="ECO:0000313" key="1">
    <source>
        <dbReference type="EMBL" id="DAD66579.1"/>
    </source>
</evidence>
<organism evidence="1">
    <name type="scientific">Myoviridae sp. ctPuP5</name>
    <dbReference type="NCBI Taxonomy" id="2823543"/>
    <lineage>
        <taxon>Viruses</taxon>
        <taxon>Duplodnaviria</taxon>
        <taxon>Heunggongvirae</taxon>
        <taxon>Uroviricota</taxon>
        <taxon>Caudoviricetes</taxon>
    </lineage>
</organism>
<reference evidence="1" key="1">
    <citation type="journal article" date="2021" name="Proc. Natl. Acad. Sci. U.S.A.">
        <title>A Catalog of Tens of Thousands of Viruses from Human Metagenomes Reveals Hidden Associations with Chronic Diseases.</title>
        <authorList>
            <person name="Tisza M.J."/>
            <person name="Buck C.B."/>
        </authorList>
    </citation>
    <scope>NUCLEOTIDE SEQUENCE</scope>
    <source>
        <strain evidence="1">CtPuP5</strain>
    </source>
</reference>